<feature type="signal peptide" evidence="1">
    <location>
        <begin position="1"/>
        <end position="22"/>
    </location>
</feature>
<evidence type="ECO:0000313" key="3">
    <source>
        <dbReference type="EMBL" id="KKB45600.1"/>
    </source>
</evidence>
<gene>
    <name evidence="3" type="ORF">HMPREF1535_04884</name>
</gene>
<dbReference type="Proteomes" id="UP000033047">
    <property type="component" value="Unassembled WGS sequence"/>
</dbReference>
<dbReference type="SUPFAM" id="SSF48317">
    <property type="entry name" value="Acid phosphatase/Vanadium-dependent haloperoxidase"/>
    <property type="match status" value="1"/>
</dbReference>
<dbReference type="STRING" id="927665.HMPREF1535_04884"/>
<dbReference type="InterPro" id="IPR000326">
    <property type="entry name" value="PAP2/HPO"/>
</dbReference>
<name>A0A0F5IJV6_9BACT</name>
<accession>A0A0F5IJV6</accession>
<dbReference type="PANTHER" id="PTHR14969:SF13">
    <property type="entry name" value="AT30094P"/>
    <property type="match status" value="1"/>
</dbReference>
<protein>
    <recommendedName>
        <fullName evidence="2">Phosphatidic acid phosphatase type 2/haloperoxidase domain-containing protein</fullName>
    </recommendedName>
</protein>
<feature type="chain" id="PRO_5002487703" description="Phosphatidic acid phosphatase type 2/haloperoxidase domain-containing protein" evidence="1">
    <location>
        <begin position="23"/>
        <end position="188"/>
    </location>
</feature>
<evidence type="ECO:0000259" key="2">
    <source>
        <dbReference type="SMART" id="SM00014"/>
    </source>
</evidence>
<dbReference type="InterPro" id="IPR036938">
    <property type="entry name" value="PAP2/HPO_sf"/>
</dbReference>
<dbReference type="PANTHER" id="PTHR14969">
    <property type="entry name" value="SPHINGOSINE-1-PHOSPHATE PHOSPHOHYDROLASE"/>
    <property type="match status" value="1"/>
</dbReference>
<dbReference type="Gene3D" id="1.20.144.10">
    <property type="entry name" value="Phosphatidic acid phosphatase type 2/haloperoxidase"/>
    <property type="match status" value="1"/>
</dbReference>
<dbReference type="HOGENOM" id="CLU_106650_2_0_10"/>
<organism evidence="3 4">
    <name type="scientific">Parabacteroides goldsteinii DSM 19448 = WAL 12034</name>
    <dbReference type="NCBI Taxonomy" id="927665"/>
    <lineage>
        <taxon>Bacteria</taxon>
        <taxon>Pseudomonadati</taxon>
        <taxon>Bacteroidota</taxon>
        <taxon>Bacteroidia</taxon>
        <taxon>Bacteroidales</taxon>
        <taxon>Tannerellaceae</taxon>
        <taxon>Parabacteroides</taxon>
    </lineage>
</organism>
<sequence length="188" mass="20718">MKRTTYLFTFLLAFMVCFNSHAQEVKLSGSRNAVRKSGDVLACLTPAASLATVLILQDWQGLKQGALAGVSTVGMTYALKYLVKKERPDGSDNHSFPSMHTSVSFTGAAFIQRRYGWKWGIPAYAVATYVGWSRTYAKKHDWWDVAAGAAMGIGSAYIFTRPFAQKHNLTLSPLAGDKHFGIYASMTF</sequence>
<evidence type="ECO:0000256" key="1">
    <source>
        <dbReference type="SAM" id="SignalP"/>
    </source>
</evidence>
<evidence type="ECO:0000313" key="4">
    <source>
        <dbReference type="Proteomes" id="UP000033047"/>
    </source>
</evidence>
<dbReference type="Pfam" id="PF01569">
    <property type="entry name" value="PAP2"/>
    <property type="match status" value="1"/>
</dbReference>
<dbReference type="EMBL" id="AQHV01000028">
    <property type="protein sequence ID" value="KKB45600.1"/>
    <property type="molecule type" value="Genomic_DNA"/>
</dbReference>
<reference evidence="3 4" key="1">
    <citation type="submission" date="2013-04" db="EMBL/GenBank/DDBJ databases">
        <title>The Genome Sequence of Parabacteroides goldsteinii DSM 19448.</title>
        <authorList>
            <consortium name="The Broad Institute Genomics Platform"/>
            <person name="Earl A."/>
            <person name="Ward D."/>
            <person name="Feldgarden M."/>
            <person name="Gevers D."/>
            <person name="Martens E."/>
            <person name="Sakamoto M."/>
            <person name="Benno Y."/>
            <person name="Song Y."/>
            <person name="Liu C."/>
            <person name="Lee J."/>
            <person name="Bolanos M."/>
            <person name="Vaisanen M.L."/>
            <person name="Finegold S.M."/>
            <person name="Walker B."/>
            <person name="Young S."/>
            <person name="Zeng Q."/>
            <person name="Gargeya S."/>
            <person name="Fitzgerald M."/>
            <person name="Haas B."/>
            <person name="Abouelleil A."/>
            <person name="Allen A.W."/>
            <person name="Alvarado L."/>
            <person name="Arachchi H.M."/>
            <person name="Berlin A.M."/>
            <person name="Chapman S.B."/>
            <person name="Gainer-Dewar J."/>
            <person name="Goldberg J."/>
            <person name="Griggs A."/>
            <person name="Gujja S."/>
            <person name="Hansen M."/>
            <person name="Howarth C."/>
            <person name="Imamovic A."/>
            <person name="Ireland A."/>
            <person name="Larimer J."/>
            <person name="McCowan C."/>
            <person name="Murphy C."/>
            <person name="Pearson M."/>
            <person name="Poon T.W."/>
            <person name="Priest M."/>
            <person name="Roberts A."/>
            <person name="Saif S."/>
            <person name="Shea T."/>
            <person name="Sisk P."/>
            <person name="Sykes S."/>
            <person name="Wortman J."/>
            <person name="Nusbaum C."/>
            <person name="Birren B."/>
        </authorList>
    </citation>
    <scope>NUCLEOTIDE SEQUENCE [LARGE SCALE GENOMIC DNA]</scope>
    <source>
        <strain evidence="3 4">DSM 19448</strain>
    </source>
</reference>
<comment type="caution">
    <text evidence="3">The sequence shown here is derived from an EMBL/GenBank/DDBJ whole genome shotgun (WGS) entry which is preliminary data.</text>
</comment>
<dbReference type="SMART" id="SM00014">
    <property type="entry name" value="acidPPc"/>
    <property type="match status" value="1"/>
</dbReference>
<dbReference type="CDD" id="cd03394">
    <property type="entry name" value="PAP2_like_5"/>
    <property type="match status" value="1"/>
</dbReference>
<feature type="domain" description="Phosphatidic acid phosphatase type 2/haloperoxidase" evidence="2">
    <location>
        <begin position="60"/>
        <end position="160"/>
    </location>
</feature>
<dbReference type="AlphaFoldDB" id="A0A0F5IJV6"/>
<keyword evidence="1" id="KW-0732">Signal</keyword>
<proteinExistence type="predicted"/>
<dbReference type="PATRIC" id="fig|927665.4.peg.5009"/>